<name>A0A8H5FM06_9AGAR</name>
<evidence type="ECO:0000313" key="3">
    <source>
        <dbReference type="Proteomes" id="UP000541558"/>
    </source>
</evidence>
<feature type="region of interest" description="Disordered" evidence="1">
    <location>
        <begin position="41"/>
        <end position="85"/>
    </location>
</feature>
<sequence length="612" mass="66101">MSRVIVEALPRLEVPRTSLCTSCARSTESKCLWCSSTEQLEAPAASPSSWTPVSIQKGASEPRSTERDVNGLPSSTSKTPTHMDRRLSVDLRDESLLDALSSSYPSFLQGNVPDRKVIPIRPDENAFSPNEDDDVAMIHPSVPIRSEAGSSTSSSDSSRGLRSRSRSLFSLTLSSRPNSTPLTTPSTTTSPMITVARSLTRRISSTTPLRAQHVQTHDSPEAKKSLSQDDDAFSVGSDRSLRRKKRMNPPPPGPGLASRKVSTASLKSQPPIAITLRPGTADSGTSSRRDASPQPEQRTPEQVSPTRTVRWSVDEKQDRPSAPEAPPPPFVLPEVPPPAPVQQLPRLGHPSRPYYSAIRKHCMSSPASSRPSSIDQTAAPPLPITSRSRPTSTSVPPSAFNMTSVTPFTRRPVSIGAVPLSAPAASTSIPARAATDLSVFEIADEMFEEEEDEKPEPHQRKSSSLSRAFGRRLSQSKLTPTTKKRWSASSLFAEGSARDNASPVEAKSTSRGPEMGGRMMGISMSGEIEMRMSLAMRQQQEEGQAAGVSPQREGSQERGYRFRRTLEQAAAGNGGAGLPSTEGGAEREGRSEKRKGQSNVLARIKRGLKKVF</sequence>
<feature type="compositionally biased region" description="Polar residues" evidence="1">
    <location>
        <begin position="294"/>
        <end position="309"/>
    </location>
</feature>
<feature type="compositionally biased region" description="Basic and acidic residues" evidence="1">
    <location>
        <begin position="312"/>
        <end position="321"/>
    </location>
</feature>
<comment type="caution">
    <text evidence="2">The sequence shown here is derived from an EMBL/GenBank/DDBJ whole genome shotgun (WGS) entry which is preliminary data.</text>
</comment>
<protein>
    <submittedName>
        <fullName evidence="2">Uncharacterized protein</fullName>
    </submittedName>
</protein>
<dbReference type="OrthoDB" id="3086526at2759"/>
<feature type="region of interest" description="Disordered" evidence="1">
    <location>
        <begin position="536"/>
        <end position="602"/>
    </location>
</feature>
<organism evidence="2 3">
    <name type="scientific">Ephemerocybe angulata</name>
    <dbReference type="NCBI Taxonomy" id="980116"/>
    <lineage>
        <taxon>Eukaryota</taxon>
        <taxon>Fungi</taxon>
        <taxon>Dikarya</taxon>
        <taxon>Basidiomycota</taxon>
        <taxon>Agaricomycotina</taxon>
        <taxon>Agaricomycetes</taxon>
        <taxon>Agaricomycetidae</taxon>
        <taxon>Agaricales</taxon>
        <taxon>Agaricineae</taxon>
        <taxon>Psathyrellaceae</taxon>
        <taxon>Ephemerocybe</taxon>
    </lineage>
</organism>
<accession>A0A8H5FM06</accession>
<proteinExistence type="predicted"/>
<keyword evidence="3" id="KW-1185">Reference proteome</keyword>
<dbReference type="Proteomes" id="UP000541558">
    <property type="component" value="Unassembled WGS sequence"/>
</dbReference>
<feature type="compositionally biased region" description="Basic and acidic residues" evidence="1">
    <location>
        <begin position="113"/>
        <end position="124"/>
    </location>
</feature>
<feature type="compositionally biased region" description="Basic and acidic residues" evidence="1">
    <location>
        <begin position="215"/>
        <end position="227"/>
    </location>
</feature>
<feature type="region of interest" description="Disordered" evidence="1">
    <location>
        <begin position="447"/>
        <end position="520"/>
    </location>
</feature>
<feature type="compositionally biased region" description="Pro residues" evidence="1">
    <location>
        <begin position="323"/>
        <end position="340"/>
    </location>
</feature>
<evidence type="ECO:0000256" key="1">
    <source>
        <dbReference type="SAM" id="MobiDB-lite"/>
    </source>
</evidence>
<gene>
    <name evidence="2" type="ORF">D9611_001333</name>
</gene>
<dbReference type="EMBL" id="JAACJK010000001">
    <property type="protein sequence ID" value="KAF5341696.1"/>
    <property type="molecule type" value="Genomic_DNA"/>
</dbReference>
<feature type="compositionally biased region" description="Low complexity" evidence="1">
    <location>
        <begin position="384"/>
        <end position="398"/>
    </location>
</feature>
<feature type="compositionally biased region" description="Basic and acidic residues" evidence="1">
    <location>
        <begin position="584"/>
        <end position="595"/>
    </location>
</feature>
<feature type="compositionally biased region" description="Low complexity" evidence="1">
    <location>
        <begin position="364"/>
        <end position="373"/>
    </location>
</feature>
<feature type="compositionally biased region" description="Basic and acidic residues" evidence="1">
    <location>
        <begin position="554"/>
        <end position="566"/>
    </location>
</feature>
<reference evidence="2 3" key="1">
    <citation type="journal article" date="2020" name="ISME J.">
        <title>Uncovering the hidden diversity of litter-decomposition mechanisms in mushroom-forming fungi.</title>
        <authorList>
            <person name="Floudas D."/>
            <person name="Bentzer J."/>
            <person name="Ahren D."/>
            <person name="Johansson T."/>
            <person name="Persson P."/>
            <person name="Tunlid A."/>
        </authorList>
    </citation>
    <scope>NUCLEOTIDE SEQUENCE [LARGE SCALE GENOMIC DNA]</scope>
    <source>
        <strain evidence="2 3">CBS 175.51</strain>
    </source>
</reference>
<evidence type="ECO:0000313" key="2">
    <source>
        <dbReference type="EMBL" id="KAF5341696.1"/>
    </source>
</evidence>
<feature type="region of interest" description="Disordered" evidence="1">
    <location>
        <begin position="111"/>
        <end position="403"/>
    </location>
</feature>
<dbReference type="AlphaFoldDB" id="A0A8H5FM06"/>
<feature type="compositionally biased region" description="Low complexity" evidence="1">
    <location>
        <begin position="145"/>
        <end position="191"/>
    </location>
</feature>